<keyword evidence="1" id="KW-0732">Signal</keyword>
<dbReference type="Proteomes" id="UP000019151">
    <property type="component" value="Chromosome"/>
</dbReference>
<dbReference type="STRING" id="861299.J421_3691"/>
<name>W0RP50_9BACT</name>
<evidence type="ECO:0000313" key="3">
    <source>
        <dbReference type="Proteomes" id="UP000019151"/>
    </source>
</evidence>
<dbReference type="RefSeq" id="WP_025412679.1">
    <property type="nucleotide sequence ID" value="NZ_CP007128.1"/>
</dbReference>
<dbReference type="HOGENOM" id="CLU_1022163_0_0_0"/>
<sequence>MNRNRNRTLAALLVAAALTGCSGDGVQQITAPTAGAFVKFFNFAVGAPGVDFYANEQKITAVSTGGCTPPNNPACLTTGLPSTTGVASGSAGNGGLYNEIVPGQYTFQGRIAAATDNGLAISSVAGALADGKYYSYYTSGIYDAATKKADAFLIEDVLPTSTGPSIVNVRFVNAISNSTPMTLFVKDSAGVEHPIGGAVPYKTAGAFAAIPGGTYDLVVRAGSTAAALISRAAVSFPALSGGRAFTVAARGDMTVTSTTAANRPQLDNTANR</sequence>
<dbReference type="EMBL" id="CP007128">
    <property type="protein sequence ID" value="AHG91228.1"/>
    <property type="molecule type" value="Genomic_DNA"/>
</dbReference>
<dbReference type="AlphaFoldDB" id="W0RP50"/>
<evidence type="ECO:0000313" key="2">
    <source>
        <dbReference type="EMBL" id="AHG91228.1"/>
    </source>
</evidence>
<gene>
    <name evidence="2" type="ORF">J421_3691</name>
</gene>
<evidence type="ECO:0000256" key="1">
    <source>
        <dbReference type="SAM" id="SignalP"/>
    </source>
</evidence>
<dbReference type="PROSITE" id="PS51257">
    <property type="entry name" value="PROKAR_LIPOPROTEIN"/>
    <property type="match status" value="1"/>
</dbReference>
<organism evidence="2 3">
    <name type="scientific">Gemmatirosa kalamazoonensis</name>
    <dbReference type="NCBI Taxonomy" id="861299"/>
    <lineage>
        <taxon>Bacteria</taxon>
        <taxon>Pseudomonadati</taxon>
        <taxon>Gemmatimonadota</taxon>
        <taxon>Gemmatimonadia</taxon>
        <taxon>Gemmatimonadales</taxon>
        <taxon>Gemmatimonadaceae</taxon>
        <taxon>Gemmatirosa</taxon>
    </lineage>
</organism>
<reference evidence="2 3" key="1">
    <citation type="journal article" date="2014" name="Genome Announc.">
        <title>Genome Sequence and Methylome of Soil Bacterium Gemmatirosa kalamazoonensis KBS708T, a Member of the Rarely Cultivated Gemmatimonadetes Phylum.</title>
        <authorList>
            <person name="Debruyn J.M."/>
            <person name="Radosevich M."/>
            <person name="Wommack K.E."/>
            <person name="Polson S.W."/>
            <person name="Hauser L.J."/>
            <person name="Fawaz M.N."/>
            <person name="Korlach J."/>
            <person name="Tsai Y.C."/>
        </authorList>
    </citation>
    <scope>NUCLEOTIDE SEQUENCE [LARGE SCALE GENOMIC DNA]</scope>
    <source>
        <strain evidence="2 3">KBS708</strain>
    </source>
</reference>
<dbReference type="KEGG" id="gba:J421_3691"/>
<evidence type="ECO:0008006" key="4">
    <source>
        <dbReference type="Google" id="ProtNLM"/>
    </source>
</evidence>
<protein>
    <recommendedName>
        <fullName evidence="4">DUF4397 domain-containing protein</fullName>
    </recommendedName>
</protein>
<feature type="signal peptide" evidence="1">
    <location>
        <begin position="1"/>
        <end position="22"/>
    </location>
</feature>
<dbReference type="eggNOG" id="ENOG5030KX7">
    <property type="taxonomic scope" value="Bacteria"/>
</dbReference>
<dbReference type="InParanoid" id="W0RP50"/>
<proteinExistence type="predicted"/>
<feature type="chain" id="PRO_5004794460" description="DUF4397 domain-containing protein" evidence="1">
    <location>
        <begin position="23"/>
        <end position="272"/>
    </location>
</feature>
<dbReference type="OrthoDB" id="9792011at2"/>
<keyword evidence="3" id="KW-1185">Reference proteome</keyword>
<accession>W0RP50</accession>